<reference evidence="1 2" key="1">
    <citation type="journal article" date="2012" name="J. Bacteriol.">
        <title>Genome Sequence of Pectin-Degrading Alishewanella aestuarii Strain B11T, Isolated from Tidal Flat Sediment.</title>
        <authorList>
            <person name="Jung J."/>
            <person name="Choi S."/>
            <person name="Chun J."/>
            <person name="Park W."/>
        </authorList>
    </citation>
    <scope>NUCLEOTIDE SEQUENCE [LARGE SCALE GENOMIC DNA]</scope>
    <source>
        <strain evidence="1 2">B11</strain>
    </source>
</reference>
<dbReference type="AlphaFoldDB" id="J1QNC1"/>
<dbReference type="PATRIC" id="fig|1197174.4.peg.154"/>
<proteinExistence type="predicted"/>
<name>J1QNC1_9ALTE</name>
<gene>
    <name evidence="1" type="ORF">AEST_01570</name>
</gene>
<accession>J1QNC1</accession>
<evidence type="ECO:0000313" key="2">
    <source>
        <dbReference type="Proteomes" id="UP000012043"/>
    </source>
</evidence>
<dbReference type="Proteomes" id="UP000012043">
    <property type="component" value="Unassembled WGS sequence"/>
</dbReference>
<dbReference type="EMBL" id="ALAB01000001">
    <property type="protein sequence ID" value="EJI87116.1"/>
    <property type="molecule type" value="Genomic_DNA"/>
</dbReference>
<evidence type="ECO:0000313" key="1">
    <source>
        <dbReference type="EMBL" id="EJI87116.1"/>
    </source>
</evidence>
<comment type="caution">
    <text evidence="1">The sequence shown here is derived from an EMBL/GenBank/DDBJ whole genome shotgun (WGS) entry which is preliminary data.</text>
</comment>
<keyword evidence="2" id="KW-1185">Reference proteome</keyword>
<organism evidence="1 2">
    <name type="scientific">Alishewanella aestuarii B11</name>
    <dbReference type="NCBI Taxonomy" id="1197174"/>
    <lineage>
        <taxon>Bacteria</taxon>
        <taxon>Pseudomonadati</taxon>
        <taxon>Pseudomonadota</taxon>
        <taxon>Gammaproteobacteria</taxon>
        <taxon>Alteromonadales</taxon>
        <taxon>Alteromonadaceae</taxon>
        <taxon>Alishewanella</taxon>
    </lineage>
</organism>
<sequence>MFFIVAAMLAQVRTGPSRFAAACGVLVGNATWWYCYWLYDPAA</sequence>
<protein>
    <submittedName>
        <fullName evidence="1">Uncharacterized protein</fullName>
    </submittedName>
</protein>